<protein>
    <submittedName>
        <fullName evidence="1">Uncharacterized protein</fullName>
    </submittedName>
</protein>
<organism evidence="1">
    <name type="scientific">marine sediment metagenome</name>
    <dbReference type="NCBI Taxonomy" id="412755"/>
    <lineage>
        <taxon>unclassified sequences</taxon>
        <taxon>metagenomes</taxon>
        <taxon>ecological metagenomes</taxon>
    </lineage>
</organism>
<accession>A0A0F9V8M2</accession>
<dbReference type="AlphaFoldDB" id="A0A0F9V8M2"/>
<reference evidence="1" key="1">
    <citation type="journal article" date="2015" name="Nature">
        <title>Complex archaea that bridge the gap between prokaryotes and eukaryotes.</title>
        <authorList>
            <person name="Spang A."/>
            <person name="Saw J.H."/>
            <person name="Jorgensen S.L."/>
            <person name="Zaremba-Niedzwiedzka K."/>
            <person name="Martijn J."/>
            <person name="Lind A.E."/>
            <person name="van Eijk R."/>
            <person name="Schleper C."/>
            <person name="Guy L."/>
            <person name="Ettema T.J."/>
        </authorList>
    </citation>
    <scope>NUCLEOTIDE SEQUENCE</scope>
</reference>
<proteinExistence type="predicted"/>
<sequence length="67" mass="8015">MRNSEEPNLKENERHIAHLEEDYLATLYDMERIYHDLGERIKIMHSIERKFIKGESDGNNGNNKTNR</sequence>
<gene>
    <name evidence="1" type="ORF">LCGC14_0514670</name>
</gene>
<dbReference type="EMBL" id="LAZR01000633">
    <property type="protein sequence ID" value="KKN62188.1"/>
    <property type="molecule type" value="Genomic_DNA"/>
</dbReference>
<comment type="caution">
    <text evidence="1">The sequence shown here is derived from an EMBL/GenBank/DDBJ whole genome shotgun (WGS) entry which is preliminary data.</text>
</comment>
<evidence type="ECO:0000313" key="1">
    <source>
        <dbReference type="EMBL" id="KKN62188.1"/>
    </source>
</evidence>
<name>A0A0F9V8M2_9ZZZZ</name>